<sequence length="67" mass="7501">MRLKDVEQIHKGAPGSDIGRIMAYHPELFGASFGACIQQFLRGPSDWTVGERELFASFTASRLHCVY</sequence>
<evidence type="ECO:0000313" key="1">
    <source>
        <dbReference type="EMBL" id="GCE15790.1"/>
    </source>
</evidence>
<dbReference type="Proteomes" id="UP000287352">
    <property type="component" value="Unassembled WGS sequence"/>
</dbReference>
<organism evidence="1 2">
    <name type="scientific">Tengunoibacter tsumagoiensis</name>
    <dbReference type="NCBI Taxonomy" id="2014871"/>
    <lineage>
        <taxon>Bacteria</taxon>
        <taxon>Bacillati</taxon>
        <taxon>Chloroflexota</taxon>
        <taxon>Ktedonobacteria</taxon>
        <taxon>Ktedonobacterales</taxon>
        <taxon>Dictyobacteraceae</taxon>
        <taxon>Tengunoibacter</taxon>
    </lineage>
</organism>
<proteinExistence type="predicted"/>
<dbReference type="AlphaFoldDB" id="A0A402A9H0"/>
<gene>
    <name evidence="1" type="ORF">KTT_56490</name>
</gene>
<keyword evidence="2" id="KW-1185">Reference proteome</keyword>
<evidence type="ECO:0000313" key="2">
    <source>
        <dbReference type="Proteomes" id="UP000287352"/>
    </source>
</evidence>
<dbReference type="SUPFAM" id="SSF69118">
    <property type="entry name" value="AhpD-like"/>
    <property type="match status" value="1"/>
</dbReference>
<dbReference type="EMBL" id="BIFR01000002">
    <property type="protein sequence ID" value="GCE15790.1"/>
    <property type="molecule type" value="Genomic_DNA"/>
</dbReference>
<reference evidence="2" key="1">
    <citation type="submission" date="2018-12" db="EMBL/GenBank/DDBJ databases">
        <title>Tengunoibacter tsumagoiensis gen. nov., sp. nov., Dictyobacter kobayashii sp. nov., D. alpinus sp. nov., and D. joshuensis sp. nov. and description of Dictyobacteraceae fam. nov. within the order Ktedonobacterales isolated from Tengu-no-mugimeshi.</title>
        <authorList>
            <person name="Wang C.M."/>
            <person name="Zheng Y."/>
            <person name="Sakai Y."/>
            <person name="Toyoda A."/>
            <person name="Minakuchi Y."/>
            <person name="Abe K."/>
            <person name="Yokota A."/>
            <person name="Yabe S."/>
        </authorList>
    </citation>
    <scope>NUCLEOTIDE SEQUENCE [LARGE SCALE GENOMIC DNA]</scope>
    <source>
        <strain evidence="2">Uno3</strain>
    </source>
</reference>
<evidence type="ECO:0008006" key="3">
    <source>
        <dbReference type="Google" id="ProtNLM"/>
    </source>
</evidence>
<protein>
    <recommendedName>
        <fullName evidence="3">Carboxymuconolactone decarboxylase-like domain-containing protein</fullName>
    </recommendedName>
</protein>
<accession>A0A402A9H0</accession>
<dbReference type="InterPro" id="IPR029032">
    <property type="entry name" value="AhpD-like"/>
</dbReference>
<name>A0A402A9H0_9CHLR</name>
<comment type="caution">
    <text evidence="1">The sequence shown here is derived from an EMBL/GenBank/DDBJ whole genome shotgun (WGS) entry which is preliminary data.</text>
</comment>